<proteinExistence type="predicted"/>
<dbReference type="RefSeq" id="WP_208669631.1">
    <property type="nucleotide sequence ID" value="NZ_CP024767.1"/>
</dbReference>
<dbReference type="AlphaFoldDB" id="A0A4P6G996"/>
<organism evidence="1 2">
    <name type="scientific">Pseudomonas arsenicoxydans</name>
    <dbReference type="NCBI Taxonomy" id="702115"/>
    <lineage>
        <taxon>Bacteria</taxon>
        <taxon>Pseudomonadati</taxon>
        <taxon>Pseudomonadota</taxon>
        <taxon>Gammaproteobacteria</taxon>
        <taxon>Pseudomonadales</taxon>
        <taxon>Pseudomonadaceae</taxon>
        <taxon>Pseudomonas</taxon>
    </lineage>
</organism>
<name>A0A4P6G996_9PSED</name>
<sequence>MDDKLIASLLNKINHSQLALSAAIDELSTWAEKQGAITVAGHIRDALETVDQNQEFISLALLSISSDFQGE</sequence>
<protein>
    <submittedName>
        <fullName evidence="1">Uncharacterized protein</fullName>
    </submittedName>
</protein>
<reference evidence="1 2" key="1">
    <citation type="submission" date="2017-11" db="EMBL/GenBank/DDBJ databases">
        <title>Genome sequence of Pseudomonas arsenicoxydans ACM1.</title>
        <authorList>
            <person name="Nascimento F.X."/>
        </authorList>
    </citation>
    <scope>NUCLEOTIDE SEQUENCE [LARGE SCALE GENOMIC DNA]</scope>
    <source>
        <strain evidence="1 2">ACM1</strain>
    </source>
</reference>
<gene>
    <name evidence="1" type="ORF">CUN61_29320</name>
</gene>
<evidence type="ECO:0000313" key="1">
    <source>
        <dbReference type="EMBL" id="QAY87797.1"/>
    </source>
</evidence>
<keyword evidence="2" id="KW-1185">Reference proteome</keyword>
<accession>A0A4P6G996</accession>
<evidence type="ECO:0000313" key="2">
    <source>
        <dbReference type="Proteomes" id="UP000291121"/>
    </source>
</evidence>
<dbReference type="EMBL" id="CP024767">
    <property type="protein sequence ID" value="QAY87797.1"/>
    <property type="molecule type" value="Genomic_DNA"/>
</dbReference>
<dbReference type="Proteomes" id="UP000291121">
    <property type="component" value="Chromosome"/>
</dbReference>